<dbReference type="PANTHER" id="PTHR15337:SF11">
    <property type="entry name" value="THIOREDOXIN DOMAIN-CONTAINING PROTEIN"/>
    <property type="match status" value="1"/>
</dbReference>
<keyword evidence="2" id="KW-0676">Redox-active center</keyword>
<dbReference type="InterPro" id="IPR013766">
    <property type="entry name" value="Thioredoxin_domain"/>
</dbReference>
<dbReference type="Proteomes" id="UP000253961">
    <property type="component" value="Unassembled WGS sequence"/>
</dbReference>
<reference evidence="5 6" key="1">
    <citation type="submission" date="2018-07" db="EMBL/GenBank/DDBJ databases">
        <title>Pedobacter sp. nov., isolated from soil.</title>
        <authorList>
            <person name="Zhou L.Y."/>
            <person name="Du Z.J."/>
        </authorList>
    </citation>
    <scope>NUCLEOTIDE SEQUENCE [LARGE SCALE GENOMIC DNA]</scope>
    <source>
        <strain evidence="5 6">JDX94</strain>
    </source>
</reference>
<name>A0A369PVN6_9SPHI</name>
<dbReference type="RefSeq" id="WP_115401842.1">
    <property type="nucleotide sequence ID" value="NZ_QPKV01000003.1"/>
</dbReference>
<dbReference type="AlphaFoldDB" id="A0A369PVN6"/>
<dbReference type="InterPro" id="IPR036249">
    <property type="entry name" value="Thioredoxin-like_sf"/>
</dbReference>
<keyword evidence="1 3" id="KW-0732">Signal</keyword>
<proteinExistence type="predicted"/>
<evidence type="ECO:0000313" key="6">
    <source>
        <dbReference type="Proteomes" id="UP000253961"/>
    </source>
</evidence>
<dbReference type="InterPro" id="IPR017937">
    <property type="entry name" value="Thioredoxin_CS"/>
</dbReference>
<dbReference type="Gene3D" id="3.40.30.10">
    <property type="entry name" value="Glutaredoxin"/>
    <property type="match status" value="1"/>
</dbReference>
<dbReference type="EMBL" id="QPKV01000003">
    <property type="protein sequence ID" value="RDC56653.1"/>
    <property type="molecule type" value="Genomic_DNA"/>
</dbReference>
<evidence type="ECO:0000256" key="3">
    <source>
        <dbReference type="SAM" id="SignalP"/>
    </source>
</evidence>
<dbReference type="SUPFAM" id="SSF52833">
    <property type="entry name" value="Thioredoxin-like"/>
    <property type="match status" value="1"/>
</dbReference>
<evidence type="ECO:0000313" key="5">
    <source>
        <dbReference type="EMBL" id="RDC56653.1"/>
    </source>
</evidence>
<dbReference type="PROSITE" id="PS51257">
    <property type="entry name" value="PROKAR_LIPOPROTEIN"/>
    <property type="match status" value="1"/>
</dbReference>
<feature type="domain" description="Thioredoxin" evidence="4">
    <location>
        <begin position="9"/>
        <end position="150"/>
    </location>
</feature>
<dbReference type="PROSITE" id="PS00194">
    <property type="entry name" value="THIOREDOXIN_1"/>
    <property type="match status" value="1"/>
</dbReference>
<keyword evidence="6" id="KW-1185">Reference proteome</keyword>
<dbReference type="Pfam" id="PF13098">
    <property type="entry name" value="Thioredoxin_2"/>
    <property type="match status" value="1"/>
</dbReference>
<evidence type="ECO:0000256" key="1">
    <source>
        <dbReference type="ARBA" id="ARBA00022729"/>
    </source>
</evidence>
<dbReference type="PROSITE" id="PS51352">
    <property type="entry name" value="THIOREDOXIN_2"/>
    <property type="match status" value="1"/>
</dbReference>
<feature type="chain" id="PRO_5017025776" evidence="3">
    <location>
        <begin position="20"/>
        <end position="491"/>
    </location>
</feature>
<dbReference type="PANTHER" id="PTHR15337">
    <property type="entry name" value="ANTERIOR GRADIENT PROTEIN-RELATED"/>
    <property type="match status" value="1"/>
</dbReference>
<organism evidence="5 6">
    <name type="scientific">Pedobacter chinensis</name>
    <dbReference type="NCBI Taxonomy" id="2282421"/>
    <lineage>
        <taxon>Bacteria</taxon>
        <taxon>Pseudomonadati</taxon>
        <taxon>Bacteroidota</taxon>
        <taxon>Sphingobacteriia</taxon>
        <taxon>Sphingobacteriales</taxon>
        <taxon>Sphingobacteriaceae</taxon>
        <taxon>Pedobacter</taxon>
    </lineage>
</organism>
<accession>A0A369PVN6</accession>
<evidence type="ECO:0000256" key="2">
    <source>
        <dbReference type="ARBA" id="ARBA00023284"/>
    </source>
</evidence>
<feature type="signal peptide" evidence="3">
    <location>
        <begin position="1"/>
        <end position="19"/>
    </location>
</feature>
<gene>
    <name evidence="5" type="ORF">DU508_05430</name>
</gene>
<dbReference type="InterPro" id="IPR012336">
    <property type="entry name" value="Thioredoxin-like_fold"/>
</dbReference>
<comment type="caution">
    <text evidence="5">The sequence shown here is derived from an EMBL/GenBank/DDBJ whole genome shotgun (WGS) entry which is preliminary data.</text>
</comment>
<dbReference type="InterPro" id="IPR051099">
    <property type="entry name" value="AGR/TXD"/>
</dbReference>
<protein>
    <submittedName>
        <fullName evidence="5">Thioredoxin family protein</fullName>
    </submittedName>
</protein>
<sequence length="491" mass="56775">MKKIKLVLVLCGLVVACFAQEKKGINFRSFDNWRGVLDASTKENKPIFVDFYTTWCGPCKKMEQVVYTDSAVGFYFNKHFISVKIQMDKTSKDSEQVQKWYNEIAMLEKKYEITGYPALLFISSKGNVLNRYDGYQKPKALIETASLALKPEQKYVRPGGKYYDLINNYHQGRTDGIELIRSLYEFQKNDKNSVNYKTIYFTGIERLKDTLTLTTLSYLRKRPFSSLFQKEILEIVGTVGVSSKDPLFQLFYPDTDKVDKIVGKNGFARLVVDRVIRNEHFKKIVNAHFASYKSGFNWDSLYNVVKSHYNEDYAIRAIKAAKTMVAYQTHDMRGNPYNPLYINGIINMVKTYGPNVVLIYEPVVKFGSMEPFKGGNLDKLQNILIEAFCNEDLLRNSFDQTQLHAGLKMMDDIMNWARENKSEWLVDWSNTYGCLLYKTGQKEKAISIIQEGLNFAKQHKESGLDVFTEKSMQSLAKIKDGKILWSEKWKN</sequence>
<dbReference type="OrthoDB" id="120730at2"/>
<evidence type="ECO:0000259" key="4">
    <source>
        <dbReference type="PROSITE" id="PS51352"/>
    </source>
</evidence>